<dbReference type="GO" id="GO:0030288">
    <property type="term" value="C:outer membrane-bounded periplasmic space"/>
    <property type="evidence" value="ECO:0007669"/>
    <property type="project" value="TreeGrafter"/>
</dbReference>
<dbReference type="InterPro" id="IPR058791">
    <property type="entry name" value="3HB_CusB"/>
</dbReference>
<dbReference type="GO" id="GO:0046914">
    <property type="term" value="F:transition metal ion binding"/>
    <property type="evidence" value="ECO:0007669"/>
    <property type="project" value="TreeGrafter"/>
</dbReference>
<comment type="similarity">
    <text evidence="1">Belongs to the membrane fusion protein (MFP) (TC 8.A.1) family.</text>
</comment>
<dbReference type="FunFam" id="2.40.30.170:FF:000010">
    <property type="entry name" value="Efflux RND transporter periplasmic adaptor subunit"/>
    <property type="match status" value="1"/>
</dbReference>
<accession>A0A3B0ZB47</accession>
<name>A0A3B0ZB47_9ZZZZ</name>
<protein>
    <submittedName>
        <fullName evidence="8">Probable Co/Zn/Cd efflux system membrane fusion protein</fullName>
    </submittedName>
</protein>
<dbReference type="GO" id="GO:0016020">
    <property type="term" value="C:membrane"/>
    <property type="evidence" value="ECO:0007669"/>
    <property type="project" value="InterPro"/>
</dbReference>
<dbReference type="GO" id="GO:0060003">
    <property type="term" value="P:copper ion export"/>
    <property type="evidence" value="ECO:0007669"/>
    <property type="project" value="TreeGrafter"/>
</dbReference>
<dbReference type="InterPro" id="IPR058792">
    <property type="entry name" value="Beta-barrel_RND_2"/>
</dbReference>
<evidence type="ECO:0000259" key="4">
    <source>
        <dbReference type="Pfam" id="PF25869"/>
    </source>
</evidence>
<organism evidence="8">
    <name type="scientific">hydrothermal vent metagenome</name>
    <dbReference type="NCBI Taxonomy" id="652676"/>
    <lineage>
        <taxon>unclassified sequences</taxon>
        <taxon>metagenomes</taxon>
        <taxon>ecological metagenomes</taxon>
    </lineage>
</organism>
<evidence type="ECO:0000259" key="5">
    <source>
        <dbReference type="Pfam" id="PF25919"/>
    </source>
</evidence>
<dbReference type="NCBIfam" id="TIGR01730">
    <property type="entry name" value="RND_mfp"/>
    <property type="match status" value="1"/>
</dbReference>
<dbReference type="Gene3D" id="2.40.30.170">
    <property type="match status" value="1"/>
</dbReference>
<dbReference type="GO" id="GO:0022857">
    <property type="term" value="F:transmembrane transporter activity"/>
    <property type="evidence" value="ECO:0007669"/>
    <property type="project" value="InterPro"/>
</dbReference>
<dbReference type="Gene3D" id="2.40.420.20">
    <property type="match status" value="1"/>
</dbReference>
<gene>
    <name evidence="8" type="ORF">MNBD_GAMMA16-194</name>
</gene>
<dbReference type="Pfam" id="PF25869">
    <property type="entry name" value="3HB_CusB"/>
    <property type="match status" value="1"/>
</dbReference>
<dbReference type="AlphaFoldDB" id="A0A3B0ZB47"/>
<dbReference type="Pfam" id="PF25975">
    <property type="entry name" value="CzcB_C"/>
    <property type="match status" value="1"/>
</dbReference>
<evidence type="ECO:0000256" key="1">
    <source>
        <dbReference type="ARBA" id="ARBA00009477"/>
    </source>
</evidence>
<dbReference type="SUPFAM" id="SSF111369">
    <property type="entry name" value="HlyD-like secretion proteins"/>
    <property type="match status" value="1"/>
</dbReference>
<keyword evidence="2" id="KW-0813">Transport</keyword>
<feature type="domain" description="CusB-like three alpha-helical bundle" evidence="4">
    <location>
        <begin position="201"/>
        <end position="262"/>
    </location>
</feature>
<dbReference type="Pfam" id="PF25954">
    <property type="entry name" value="Beta-barrel_RND_2"/>
    <property type="match status" value="1"/>
</dbReference>
<evidence type="ECO:0000259" key="6">
    <source>
        <dbReference type="Pfam" id="PF25954"/>
    </source>
</evidence>
<dbReference type="InterPro" id="IPR006143">
    <property type="entry name" value="RND_pump_MFP"/>
</dbReference>
<proteinExistence type="inferred from homology"/>
<sequence length="507" mass="56949">MNKMNVFFLVIVTVVMGFAAGYWVFNTKLPDQSAETSSQSAERTALFYRNPMNPAITSPVFMQDDMGMDYIAVYADEPPKKKEILYYRNPMNPAITSPVFMQDDMGMDYLPVYANEGDGDEPAGTVTIDPVTVQNIGVRTTMAETRELSRALNGLGRVDFNEQRLARLHPKTSGWIERLMIDETGKHVSKDTILLGIYSPELVAAQQEYLVALKNWESVRNSSASQMKKSSRTILSSAHERLRLFDVPAHQIRELKDSRKIKKQLHIHSPFEGQVMNIGVREGQYVTPKDELYLVAELSRIWVNVDVFEDELSWLKLGDRAEMRVRAQPGRTYKGKITFIHPTLNRKSRTVQVRLEFDNDDLSLKPGMFANVTLYVDSQPDAVVVPSEAIVRSGSREQIFVVREPGKFEPREVILGVTAEGMTQILSGVEAGEQVVTSSQFLIDSESKLREATAKMMAVMENESIEKNMSNMDMSDMDMSMDDMDMEDDAHGSAGILGSKMPGASKP</sequence>
<feature type="domain" description="CzcB-like C-terminal circularly permuted SH3-like" evidence="7">
    <location>
        <begin position="383"/>
        <end position="443"/>
    </location>
</feature>
<evidence type="ECO:0000256" key="3">
    <source>
        <dbReference type="SAM" id="MobiDB-lite"/>
    </source>
</evidence>
<dbReference type="InterPro" id="IPR058649">
    <property type="entry name" value="CzcB_C"/>
</dbReference>
<dbReference type="InterPro" id="IPR058790">
    <property type="entry name" value="BSH_CusB"/>
</dbReference>
<dbReference type="Gene3D" id="6.10.140.730">
    <property type="match status" value="1"/>
</dbReference>
<reference evidence="8" key="1">
    <citation type="submission" date="2018-06" db="EMBL/GenBank/DDBJ databases">
        <authorList>
            <person name="Zhirakovskaya E."/>
        </authorList>
    </citation>
    <scope>NUCLEOTIDE SEQUENCE</scope>
</reference>
<dbReference type="PANTHER" id="PTHR30097:SF15">
    <property type="entry name" value="CATION EFFLUX SYSTEM PROTEIN CUSB"/>
    <property type="match status" value="1"/>
</dbReference>
<dbReference type="PANTHER" id="PTHR30097">
    <property type="entry name" value="CATION EFFLUX SYSTEM PROTEIN CUSB"/>
    <property type="match status" value="1"/>
</dbReference>
<evidence type="ECO:0000313" key="8">
    <source>
        <dbReference type="EMBL" id="VAW85443.1"/>
    </source>
</evidence>
<feature type="domain" description="CusB-like beta-barrel" evidence="6">
    <location>
        <begin position="301"/>
        <end position="374"/>
    </location>
</feature>
<dbReference type="InterPro" id="IPR051909">
    <property type="entry name" value="MFP_Cation_Efflux"/>
</dbReference>
<dbReference type="EMBL" id="UOFO01000072">
    <property type="protein sequence ID" value="VAW85443.1"/>
    <property type="molecule type" value="Genomic_DNA"/>
</dbReference>
<feature type="domain" description="CusB-like barrel-sandwich hybrid" evidence="5">
    <location>
        <begin position="167"/>
        <end position="294"/>
    </location>
</feature>
<feature type="region of interest" description="Disordered" evidence="3">
    <location>
        <begin position="484"/>
        <end position="507"/>
    </location>
</feature>
<dbReference type="GO" id="GO:0015679">
    <property type="term" value="P:plasma membrane copper ion transport"/>
    <property type="evidence" value="ECO:0007669"/>
    <property type="project" value="TreeGrafter"/>
</dbReference>
<dbReference type="Pfam" id="PF25919">
    <property type="entry name" value="BSH_CusB"/>
    <property type="match status" value="1"/>
</dbReference>
<evidence type="ECO:0000256" key="2">
    <source>
        <dbReference type="ARBA" id="ARBA00022448"/>
    </source>
</evidence>
<evidence type="ECO:0000259" key="7">
    <source>
        <dbReference type="Pfam" id="PF25975"/>
    </source>
</evidence>